<dbReference type="GO" id="GO:0016020">
    <property type="term" value="C:membrane"/>
    <property type="evidence" value="ECO:0007669"/>
    <property type="project" value="TreeGrafter"/>
</dbReference>
<dbReference type="GO" id="GO:0006620">
    <property type="term" value="P:post-translational protein targeting to endoplasmic reticulum membrane"/>
    <property type="evidence" value="ECO:0007669"/>
    <property type="project" value="TreeGrafter"/>
</dbReference>
<name>A0A075AP42_ROZAC</name>
<proteinExistence type="predicted"/>
<dbReference type="PROSITE" id="PS50293">
    <property type="entry name" value="TPR_REGION"/>
    <property type="match status" value="1"/>
</dbReference>
<dbReference type="Proteomes" id="UP000030755">
    <property type="component" value="Unassembled WGS sequence"/>
</dbReference>
<dbReference type="SMART" id="SM00028">
    <property type="entry name" value="TPR"/>
    <property type="match status" value="2"/>
</dbReference>
<keyword evidence="6" id="KW-1185">Reference proteome</keyword>
<evidence type="ECO:0000256" key="3">
    <source>
        <dbReference type="PROSITE-ProRule" id="PRU00339"/>
    </source>
</evidence>
<keyword evidence="1" id="KW-0677">Repeat</keyword>
<gene>
    <name evidence="4" type="ORF">O9G_000260</name>
    <name evidence="5" type="ORF">ROZALSC1DRAFT_29739</name>
</gene>
<dbReference type="EMBL" id="ML005418">
    <property type="protein sequence ID" value="RKP18582.1"/>
    <property type="molecule type" value="Genomic_DNA"/>
</dbReference>
<sequence>MHIPSEVRKYFERCRFDLTPRSQLRKEKRDPMAIETELERVRKYFNIDRIEYVSNVPDDESLLDFDYEELREQQNKLYAKDLVKEGNVEFNNGNMEHAVELYISALEMDAACVEAYIARGNALVKQGLYTQAIKDYENALKIDPGNPEAEQSLQVLNDEKDALTSLVEDSKMAVNNKTKETDTETAPVTKLGAEKYKIKAKEAPAQYGSNDYELELGFNRSNKRKAK</sequence>
<evidence type="ECO:0000256" key="2">
    <source>
        <dbReference type="ARBA" id="ARBA00022803"/>
    </source>
</evidence>
<evidence type="ECO:0000313" key="7">
    <source>
        <dbReference type="Proteomes" id="UP000281549"/>
    </source>
</evidence>
<feature type="repeat" description="TPR" evidence="3">
    <location>
        <begin position="113"/>
        <end position="146"/>
    </location>
</feature>
<protein>
    <submittedName>
        <fullName evidence="4">Uncharacterized protein</fullName>
    </submittedName>
</protein>
<dbReference type="GO" id="GO:0060090">
    <property type="term" value="F:molecular adaptor activity"/>
    <property type="evidence" value="ECO:0007669"/>
    <property type="project" value="TreeGrafter"/>
</dbReference>
<dbReference type="Gene3D" id="1.25.40.10">
    <property type="entry name" value="Tetratricopeptide repeat domain"/>
    <property type="match status" value="1"/>
</dbReference>
<dbReference type="HOGENOM" id="CLU_1220289_0_0_1"/>
<accession>A0A075AP42</accession>
<dbReference type="Pfam" id="PF00515">
    <property type="entry name" value="TPR_1"/>
    <property type="match status" value="1"/>
</dbReference>
<reference evidence="4 6" key="1">
    <citation type="journal article" date="2013" name="Curr. Biol.">
        <title>Shared signatures of parasitism and phylogenomics unite Cryptomycota and microsporidia.</title>
        <authorList>
            <person name="James T.Y."/>
            <person name="Pelin A."/>
            <person name="Bonen L."/>
            <person name="Ahrendt S."/>
            <person name="Sain D."/>
            <person name="Corradi N."/>
            <person name="Stajich J.E."/>
        </authorList>
    </citation>
    <scope>NUCLEOTIDE SEQUENCE [LARGE SCALE GENOMIC DNA]</scope>
    <source>
        <strain evidence="4">CSF55</strain>
        <strain evidence="4">CSF55</strain>
    </source>
</reference>
<organism evidence="4 6">
    <name type="scientific">Rozella allomycis (strain CSF55)</name>
    <dbReference type="NCBI Taxonomy" id="988480"/>
    <lineage>
        <taxon>Eukaryota</taxon>
        <taxon>Fungi</taxon>
        <taxon>Fungi incertae sedis</taxon>
        <taxon>Cryptomycota</taxon>
        <taxon>Cryptomycota incertae sedis</taxon>
        <taxon>Rozella</taxon>
    </lineage>
</organism>
<dbReference type="SUPFAM" id="SSF48452">
    <property type="entry name" value="TPR-like"/>
    <property type="match status" value="1"/>
</dbReference>
<dbReference type="PROSITE" id="PS50005">
    <property type="entry name" value="TPR"/>
    <property type="match status" value="1"/>
</dbReference>
<evidence type="ECO:0000313" key="4">
    <source>
        <dbReference type="EMBL" id="EPZ31781.1"/>
    </source>
</evidence>
<dbReference type="InterPro" id="IPR047150">
    <property type="entry name" value="SGT"/>
</dbReference>
<dbReference type="PANTHER" id="PTHR45831">
    <property type="entry name" value="LD24721P"/>
    <property type="match status" value="1"/>
</dbReference>
<dbReference type="OrthoDB" id="1914839at2759"/>
<dbReference type="InterPro" id="IPR011990">
    <property type="entry name" value="TPR-like_helical_dom_sf"/>
</dbReference>
<dbReference type="GO" id="GO:0072380">
    <property type="term" value="C:TRC complex"/>
    <property type="evidence" value="ECO:0007669"/>
    <property type="project" value="TreeGrafter"/>
</dbReference>
<keyword evidence="2 3" id="KW-0802">TPR repeat</keyword>
<dbReference type="PANTHER" id="PTHR45831:SF2">
    <property type="entry name" value="LD24721P"/>
    <property type="match status" value="1"/>
</dbReference>
<dbReference type="EMBL" id="KE561209">
    <property type="protein sequence ID" value="EPZ31781.1"/>
    <property type="molecule type" value="Genomic_DNA"/>
</dbReference>
<dbReference type="Proteomes" id="UP000281549">
    <property type="component" value="Unassembled WGS sequence"/>
</dbReference>
<reference evidence="5" key="3">
    <citation type="submission" date="2018-08" db="EMBL/GenBank/DDBJ databases">
        <title>Leveraging single-cell genomics to expand the Fungal Tree of Life.</title>
        <authorList>
            <consortium name="DOE Joint Genome Institute"/>
            <person name="Ahrendt S.R."/>
            <person name="Quandt C.A."/>
            <person name="Ciobanu D."/>
            <person name="Clum A."/>
            <person name="Salamov A."/>
            <person name="Andreopoulos B."/>
            <person name="Cheng J.-F."/>
            <person name="Woyke T."/>
            <person name="Pelin A."/>
            <person name="Henrissat B."/>
            <person name="Reynolds N."/>
            <person name="Benny G.L."/>
            <person name="Smith M.E."/>
            <person name="James T.Y."/>
            <person name="Grigoriev I.V."/>
        </authorList>
    </citation>
    <scope>NUCLEOTIDE SEQUENCE</scope>
    <source>
        <strain evidence="5">CSF55</strain>
    </source>
</reference>
<dbReference type="AlphaFoldDB" id="A0A075AP42"/>
<evidence type="ECO:0000313" key="6">
    <source>
        <dbReference type="Proteomes" id="UP000030755"/>
    </source>
</evidence>
<evidence type="ECO:0000256" key="1">
    <source>
        <dbReference type="ARBA" id="ARBA00022737"/>
    </source>
</evidence>
<dbReference type="STRING" id="988480.A0A075AP42"/>
<evidence type="ECO:0000313" key="5">
    <source>
        <dbReference type="EMBL" id="RKP18582.1"/>
    </source>
</evidence>
<reference evidence="7" key="2">
    <citation type="journal article" date="2018" name="Nat. Microbiol.">
        <title>Leveraging single-cell genomics to expand the fungal tree of life.</title>
        <authorList>
            <person name="Ahrendt S.R."/>
            <person name="Quandt C.A."/>
            <person name="Ciobanu D."/>
            <person name="Clum A."/>
            <person name="Salamov A."/>
            <person name="Andreopoulos B."/>
            <person name="Cheng J.F."/>
            <person name="Woyke T."/>
            <person name="Pelin A."/>
            <person name="Henrissat B."/>
            <person name="Reynolds N.K."/>
            <person name="Benny G.L."/>
            <person name="Smith M.E."/>
            <person name="James T.Y."/>
            <person name="Grigoriev I.V."/>
        </authorList>
    </citation>
    <scope>NUCLEOTIDE SEQUENCE [LARGE SCALE GENOMIC DNA]</scope>
    <source>
        <strain evidence="7">CSF55</strain>
    </source>
</reference>
<dbReference type="InterPro" id="IPR019734">
    <property type="entry name" value="TPR_rpt"/>
</dbReference>